<name>A0ABY6CW67_9BACT</name>
<dbReference type="PANTHER" id="PTHR28055:SF1">
    <property type="entry name" value="ALTERED INHERITANCE OF MITOCHONDRIA PROTEIN 41, MITOCHONDRIAL"/>
    <property type="match status" value="1"/>
</dbReference>
<reference evidence="1" key="1">
    <citation type="submission" date="2022-09" db="EMBL/GenBank/DDBJ databases">
        <title>Comparative genomics and taxonomic characterization of three novel marine species of genus Reichenbachiella exhibiting antioxidant and polysaccharide degradation activities.</title>
        <authorList>
            <person name="Muhammad N."/>
            <person name="Lee Y.-J."/>
            <person name="Ko J."/>
            <person name="Kim S.-G."/>
        </authorList>
    </citation>
    <scope>NUCLEOTIDE SEQUENCE</scope>
    <source>
        <strain evidence="1">BKB1-1</strain>
    </source>
</reference>
<sequence>MSLKDQINADIKAAMLAKEKEKLTALRSIKSMILLAETEKGATEEISEDAEMKLLMKAAKQRKDSADLFREQGRDDLADKEEGELEVINHYLPKQLSEEDLKAELQKVIAQVGATGPQDMGKVMGAASKALAGKADGKSISIMVKTLLG</sequence>
<dbReference type="InterPro" id="IPR023168">
    <property type="entry name" value="GatB_Yqey_C_2"/>
</dbReference>
<proteinExistence type="predicted"/>
<evidence type="ECO:0000313" key="2">
    <source>
        <dbReference type="Proteomes" id="UP001065174"/>
    </source>
</evidence>
<dbReference type="SUPFAM" id="SSF89095">
    <property type="entry name" value="GatB/YqeY motif"/>
    <property type="match status" value="1"/>
</dbReference>
<evidence type="ECO:0000313" key="1">
    <source>
        <dbReference type="EMBL" id="UXP33698.1"/>
    </source>
</evidence>
<keyword evidence="2" id="KW-1185">Reference proteome</keyword>
<dbReference type="Gene3D" id="1.10.10.410">
    <property type="match status" value="1"/>
</dbReference>
<protein>
    <submittedName>
        <fullName evidence="1">GatB/YqeY domain-containing protein</fullName>
    </submittedName>
</protein>
<dbReference type="Proteomes" id="UP001065174">
    <property type="component" value="Chromosome"/>
</dbReference>
<dbReference type="Gene3D" id="1.10.1510.10">
    <property type="entry name" value="Uncharacterised protein YqeY/AIM41 PF09424, N-terminal domain"/>
    <property type="match status" value="1"/>
</dbReference>
<dbReference type="InterPro" id="IPR042184">
    <property type="entry name" value="YqeY/Aim41_N"/>
</dbReference>
<gene>
    <name evidence="1" type="ORF">N6H18_06995</name>
</gene>
<dbReference type="InterPro" id="IPR003789">
    <property type="entry name" value="Asn/Gln_tRNA_amidoTrase-B-like"/>
</dbReference>
<organism evidence="1 2">
    <name type="scientific">Reichenbachiella agarivorans</name>
    <dbReference type="NCBI Taxonomy" id="2979464"/>
    <lineage>
        <taxon>Bacteria</taxon>
        <taxon>Pseudomonadati</taxon>
        <taxon>Bacteroidota</taxon>
        <taxon>Cytophagia</taxon>
        <taxon>Cytophagales</taxon>
        <taxon>Reichenbachiellaceae</taxon>
        <taxon>Reichenbachiella</taxon>
    </lineage>
</organism>
<dbReference type="Pfam" id="PF09424">
    <property type="entry name" value="YqeY"/>
    <property type="match status" value="1"/>
</dbReference>
<dbReference type="EMBL" id="CP106679">
    <property type="protein sequence ID" value="UXP33698.1"/>
    <property type="molecule type" value="Genomic_DNA"/>
</dbReference>
<dbReference type="PANTHER" id="PTHR28055">
    <property type="entry name" value="ALTERED INHERITANCE OF MITOCHONDRIA PROTEIN 41, MITOCHONDRIAL"/>
    <property type="match status" value="1"/>
</dbReference>
<accession>A0ABY6CW67</accession>
<dbReference type="InterPro" id="IPR019004">
    <property type="entry name" value="YqeY/Aim41"/>
</dbReference>
<dbReference type="RefSeq" id="WP_262311125.1">
    <property type="nucleotide sequence ID" value="NZ_CP106679.1"/>
</dbReference>